<gene>
    <name evidence="1" type="ORF">ONZ43_g6396</name>
</gene>
<dbReference type="EMBL" id="JAPESX010002270">
    <property type="protein sequence ID" value="KAJ8108531.1"/>
    <property type="molecule type" value="Genomic_DNA"/>
</dbReference>
<comment type="caution">
    <text evidence="1">The sequence shown here is derived from an EMBL/GenBank/DDBJ whole genome shotgun (WGS) entry which is preliminary data.</text>
</comment>
<evidence type="ECO:0000313" key="2">
    <source>
        <dbReference type="Proteomes" id="UP001153334"/>
    </source>
</evidence>
<reference evidence="1" key="1">
    <citation type="submission" date="2022-11" db="EMBL/GenBank/DDBJ databases">
        <title>Genome Sequence of Nemania bipapillata.</title>
        <authorList>
            <person name="Buettner E."/>
        </authorList>
    </citation>
    <scope>NUCLEOTIDE SEQUENCE</scope>
    <source>
        <strain evidence="1">CP14</strain>
    </source>
</reference>
<accession>A0ACC2HZJ7</accession>
<protein>
    <submittedName>
        <fullName evidence="1">Uncharacterized protein</fullName>
    </submittedName>
</protein>
<keyword evidence="2" id="KW-1185">Reference proteome</keyword>
<dbReference type="Proteomes" id="UP001153334">
    <property type="component" value="Unassembled WGS sequence"/>
</dbReference>
<organism evidence="1 2">
    <name type="scientific">Nemania bipapillata</name>
    <dbReference type="NCBI Taxonomy" id="110536"/>
    <lineage>
        <taxon>Eukaryota</taxon>
        <taxon>Fungi</taxon>
        <taxon>Dikarya</taxon>
        <taxon>Ascomycota</taxon>
        <taxon>Pezizomycotina</taxon>
        <taxon>Sordariomycetes</taxon>
        <taxon>Xylariomycetidae</taxon>
        <taxon>Xylariales</taxon>
        <taxon>Xylariaceae</taxon>
        <taxon>Nemania</taxon>
    </lineage>
</organism>
<sequence>MSFGVGFGDIVLASSLAWSVYKACKDSSENFQRLSGDVASLHVVLKETEDYLGEFTDLDMSRVNRLQILTDGCRDTLKDLEKLLRSYDSLGTQVQVR</sequence>
<evidence type="ECO:0000313" key="1">
    <source>
        <dbReference type="EMBL" id="KAJ8108531.1"/>
    </source>
</evidence>
<proteinExistence type="predicted"/>
<name>A0ACC2HZJ7_9PEZI</name>